<feature type="transmembrane region" description="Helical" evidence="6">
    <location>
        <begin position="107"/>
        <end position="126"/>
    </location>
</feature>
<dbReference type="InterPro" id="IPR020846">
    <property type="entry name" value="MFS_dom"/>
</dbReference>
<evidence type="ECO:0000256" key="6">
    <source>
        <dbReference type="SAM" id="Phobius"/>
    </source>
</evidence>
<evidence type="ECO:0000259" key="7">
    <source>
        <dbReference type="PROSITE" id="PS50850"/>
    </source>
</evidence>
<evidence type="ECO:0000256" key="2">
    <source>
        <dbReference type="ARBA" id="ARBA00022448"/>
    </source>
</evidence>
<organism evidence="8 9">
    <name type="scientific">Hermanssonia centrifuga</name>
    <dbReference type="NCBI Taxonomy" id="98765"/>
    <lineage>
        <taxon>Eukaryota</taxon>
        <taxon>Fungi</taxon>
        <taxon>Dikarya</taxon>
        <taxon>Basidiomycota</taxon>
        <taxon>Agaricomycotina</taxon>
        <taxon>Agaricomycetes</taxon>
        <taxon>Polyporales</taxon>
        <taxon>Meruliaceae</taxon>
        <taxon>Hermanssonia</taxon>
    </lineage>
</organism>
<feature type="transmembrane region" description="Helical" evidence="6">
    <location>
        <begin position="15"/>
        <end position="35"/>
    </location>
</feature>
<dbReference type="GO" id="GO:0022857">
    <property type="term" value="F:transmembrane transporter activity"/>
    <property type="evidence" value="ECO:0007669"/>
    <property type="project" value="InterPro"/>
</dbReference>
<keyword evidence="4 6" id="KW-1133">Transmembrane helix</keyword>
<feature type="transmembrane region" description="Helical" evidence="6">
    <location>
        <begin position="200"/>
        <end position="221"/>
    </location>
</feature>
<name>A0A4S4KUC2_9APHY</name>
<dbReference type="GO" id="GO:0016020">
    <property type="term" value="C:membrane"/>
    <property type="evidence" value="ECO:0007669"/>
    <property type="project" value="UniProtKB-SubCell"/>
</dbReference>
<dbReference type="InterPro" id="IPR036259">
    <property type="entry name" value="MFS_trans_sf"/>
</dbReference>
<proteinExistence type="predicted"/>
<feature type="transmembrane region" description="Helical" evidence="6">
    <location>
        <begin position="273"/>
        <end position="292"/>
    </location>
</feature>
<keyword evidence="9" id="KW-1185">Reference proteome</keyword>
<sequence>MRGSIMGLPITGQHYNLAALAFYLGFLIWVFPTMYISQKLRLGKYLGTNIVLWGIIMMLHAVPNSFGPFFVLRILLGMLESCVSPTLVLIVSMFYKKNEQARRISWFYFMTGVANIVGGFVAYGISFDSRAGLAPYKILYLLCGALAIAVGVSVLIWLPDSPLYARFLSPEERIVAVERVRDDQGGTENKRLKKEQLKEAFLDIRTWIIVLSTLITSIPNGGLSNFGSIIIKSFGYTSQQALVLSSPHGVISIVTSLLCGWYSDRTNERMLPIIYSLVPSIIGAAMLVSLQGPEHKGALLFANYIVLTFGSCFGVIYAYNASNTSGHTKKVTVNAMTLAAFALGNMIGAETFLPQDAPNYIPGKVTLLVFLSTQILLCLLLRYINLSLNTKKVRLVESLKERNNWSDPDVAKERERHAFLDMTDRQNPYFVYTA</sequence>
<dbReference type="EMBL" id="SGPJ01000007">
    <property type="protein sequence ID" value="THH02329.1"/>
    <property type="molecule type" value="Genomic_DNA"/>
</dbReference>
<feature type="transmembrane region" description="Helical" evidence="6">
    <location>
        <begin position="42"/>
        <end position="62"/>
    </location>
</feature>
<keyword evidence="2" id="KW-0813">Transport</keyword>
<feature type="transmembrane region" description="Helical" evidence="6">
    <location>
        <begin position="74"/>
        <end position="95"/>
    </location>
</feature>
<keyword evidence="5 6" id="KW-0472">Membrane</keyword>
<comment type="subcellular location">
    <subcellularLocation>
        <location evidence="1">Membrane</location>
        <topology evidence="1">Multi-pass membrane protein</topology>
    </subcellularLocation>
</comment>
<evidence type="ECO:0000256" key="4">
    <source>
        <dbReference type="ARBA" id="ARBA00022989"/>
    </source>
</evidence>
<comment type="caution">
    <text evidence="8">The sequence shown here is derived from an EMBL/GenBank/DDBJ whole genome shotgun (WGS) entry which is preliminary data.</text>
</comment>
<dbReference type="PANTHER" id="PTHR43791">
    <property type="entry name" value="PERMEASE-RELATED"/>
    <property type="match status" value="1"/>
</dbReference>
<feature type="transmembrane region" description="Helical" evidence="6">
    <location>
        <begin position="365"/>
        <end position="384"/>
    </location>
</feature>
<feature type="domain" description="Major facilitator superfamily (MFS) profile" evidence="7">
    <location>
        <begin position="1"/>
        <end position="390"/>
    </location>
</feature>
<dbReference type="Gene3D" id="1.20.1250.20">
    <property type="entry name" value="MFS general substrate transporter like domains"/>
    <property type="match status" value="2"/>
</dbReference>
<gene>
    <name evidence="8" type="ORF">EW026_g531</name>
</gene>
<dbReference type="SUPFAM" id="SSF103473">
    <property type="entry name" value="MFS general substrate transporter"/>
    <property type="match status" value="1"/>
</dbReference>
<accession>A0A4S4KUC2</accession>
<dbReference type="InterPro" id="IPR011701">
    <property type="entry name" value="MFS"/>
</dbReference>
<dbReference type="Proteomes" id="UP000309038">
    <property type="component" value="Unassembled WGS sequence"/>
</dbReference>
<keyword evidence="3 6" id="KW-0812">Transmembrane</keyword>
<evidence type="ECO:0000256" key="5">
    <source>
        <dbReference type="ARBA" id="ARBA00023136"/>
    </source>
</evidence>
<evidence type="ECO:0000313" key="9">
    <source>
        <dbReference type="Proteomes" id="UP000309038"/>
    </source>
</evidence>
<dbReference type="AlphaFoldDB" id="A0A4S4KUC2"/>
<reference evidence="8 9" key="1">
    <citation type="submission" date="2019-02" db="EMBL/GenBank/DDBJ databases">
        <title>Genome sequencing of the rare red list fungi Phlebia centrifuga.</title>
        <authorList>
            <person name="Buettner E."/>
            <person name="Kellner H."/>
        </authorList>
    </citation>
    <scope>NUCLEOTIDE SEQUENCE [LARGE SCALE GENOMIC DNA]</scope>
    <source>
        <strain evidence="8 9">DSM 108282</strain>
    </source>
</reference>
<protein>
    <recommendedName>
        <fullName evidence="7">Major facilitator superfamily (MFS) profile domain-containing protein</fullName>
    </recommendedName>
</protein>
<feature type="transmembrane region" description="Helical" evidence="6">
    <location>
        <begin position="241"/>
        <end position="261"/>
    </location>
</feature>
<feature type="transmembrane region" description="Helical" evidence="6">
    <location>
        <begin position="331"/>
        <end position="353"/>
    </location>
</feature>
<evidence type="ECO:0000313" key="8">
    <source>
        <dbReference type="EMBL" id="THH02329.1"/>
    </source>
</evidence>
<dbReference type="PANTHER" id="PTHR43791:SF1">
    <property type="entry name" value="ALLANTOATE PERMEASE"/>
    <property type="match status" value="1"/>
</dbReference>
<feature type="transmembrane region" description="Helical" evidence="6">
    <location>
        <begin position="298"/>
        <end position="319"/>
    </location>
</feature>
<evidence type="ECO:0000256" key="1">
    <source>
        <dbReference type="ARBA" id="ARBA00004141"/>
    </source>
</evidence>
<dbReference type="Pfam" id="PF07690">
    <property type="entry name" value="MFS_1"/>
    <property type="match status" value="1"/>
</dbReference>
<feature type="transmembrane region" description="Helical" evidence="6">
    <location>
        <begin position="138"/>
        <end position="158"/>
    </location>
</feature>
<evidence type="ECO:0000256" key="3">
    <source>
        <dbReference type="ARBA" id="ARBA00022692"/>
    </source>
</evidence>
<dbReference type="PROSITE" id="PS50850">
    <property type="entry name" value="MFS"/>
    <property type="match status" value="1"/>
</dbReference>